<dbReference type="EMBL" id="DVHC01000031">
    <property type="protein sequence ID" value="HIR59037.1"/>
    <property type="molecule type" value="Genomic_DNA"/>
</dbReference>
<accession>A0A9D1DU21</accession>
<sequence length="112" mass="13728">MNNSLVYFMRKGLMIYVNKNDSYIVSYLLDRPYKETFYIERNSMSKLIHLLNKCHINYFYDDVVTFKDNKYSKYLEYGKLSYRIDKLSTNLKNCLYLDNIEEIITKMEKFYE</sequence>
<organism evidence="1 2">
    <name type="scientific">Candidatus Onthousia excrementipullorum</name>
    <dbReference type="NCBI Taxonomy" id="2840884"/>
    <lineage>
        <taxon>Bacteria</taxon>
        <taxon>Bacillati</taxon>
        <taxon>Bacillota</taxon>
        <taxon>Bacilli</taxon>
        <taxon>Candidatus Onthousia</taxon>
    </lineage>
</organism>
<name>A0A9D1DU21_9FIRM</name>
<dbReference type="Proteomes" id="UP000824232">
    <property type="component" value="Unassembled WGS sequence"/>
</dbReference>
<protein>
    <submittedName>
        <fullName evidence="1">Uncharacterized protein</fullName>
    </submittedName>
</protein>
<comment type="caution">
    <text evidence="1">The sequence shown here is derived from an EMBL/GenBank/DDBJ whole genome shotgun (WGS) entry which is preliminary data.</text>
</comment>
<evidence type="ECO:0000313" key="2">
    <source>
        <dbReference type="Proteomes" id="UP000824232"/>
    </source>
</evidence>
<reference evidence="1" key="1">
    <citation type="submission" date="2020-10" db="EMBL/GenBank/DDBJ databases">
        <authorList>
            <person name="Gilroy R."/>
        </authorList>
    </citation>
    <scope>NUCLEOTIDE SEQUENCE</scope>
    <source>
        <strain evidence="1">CHK184-20233</strain>
    </source>
</reference>
<proteinExistence type="predicted"/>
<reference evidence="1" key="2">
    <citation type="journal article" date="2021" name="PeerJ">
        <title>Extensive microbial diversity within the chicken gut microbiome revealed by metagenomics and culture.</title>
        <authorList>
            <person name="Gilroy R."/>
            <person name="Ravi A."/>
            <person name="Getino M."/>
            <person name="Pursley I."/>
            <person name="Horton D.L."/>
            <person name="Alikhan N.F."/>
            <person name="Baker D."/>
            <person name="Gharbi K."/>
            <person name="Hall N."/>
            <person name="Watson M."/>
            <person name="Adriaenssens E.M."/>
            <person name="Foster-Nyarko E."/>
            <person name="Jarju S."/>
            <person name="Secka A."/>
            <person name="Antonio M."/>
            <person name="Oren A."/>
            <person name="Chaudhuri R.R."/>
            <person name="La Ragione R."/>
            <person name="Hildebrand F."/>
            <person name="Pallen M.J."/>
        </authorList>
    </citation>
    <scope>NUCLEOTIDE SEQUENCE</scope>
    <source>
        <strain evidence="1">CHK184-20233</strain>
    </source>
</reference>
<dbReference type="AlphaFoldDB" id="A0A9D1DU21"/>
<evidence type="ECO:0000313" key="1">
    <source>
        <dbReference type="EMBL" id="HIR59037.1"/>
    </source>
</evidence>
<gene>
    <name evidence="1" type="ORF">IAB38_03205</name>
</gene>